<dbReference type="RefSeq" id="WP_284280745.1">
    <property type="nucleotide sequence ID" value="NZ_BSOJ01000012.1"/>
</dbReference>
<comment type="caution">
    <text evidence="2">The sequence shown here is derived from an EMBL/GenBank/DDBJ whole genome shotgun (WGS) entry which is preliminary data.</text>
</comment>
<dbReference type="Proteomes" id="UP001156664">
    <property type="component" value="Unassembled WGS sequence"/>
</dbReference>
<name>A0ABQ5YNR2_9BURK</name>
<evidence type="ECO:0008006" key="4">
    <source>
        <dbReference type="Google" id="ProtNLM"/>
    </source>
</evidence>
<gene>
    <name evidence="2" type="ORF">GCM10007875_13280</name>
</gene>
<feature type="chain" id="PRO_5047322987" description="OmpA-like domain-containing protein" evidence="1">
    <location>
        <begin position="22"/>
        <end position="187"/>
    </location>
</feature>
<evidence type="ECO:0000256" key="1">
    <source>
        <dbReference type="SAM" id="SignalP"/>
    </source>
</evidence>
<keyword evidence="1" id="KW-0732">Signal</keyword>
<feature type="signal peptide" evidence="1">
    <location>
        <begin position="1"/>
        <end position="21"/>
    </location>
</feature>
<protein>
    <recommendedName>
        <fullName evidence="4">OmpA-like domain-containing protein</fullName>
    </recommendedName>
</protein>
<evidence type="ECO:0000313" key="3">
    <source>
        <dbReference type="Proteomes" id="UP001156664"/>
    </source>
</evidence>
<organism evidence="2 3">
    <name type="scientific">Limnobacter litoralis</name>
    <dbReference type="NCBI Taxonomy" id="481366"/>
    <lineage>
        <taxon>Bacteria</taxon>
        <taxon>Pseudomonadati</taxon>
        <taxon>Pseudomonadota</taxon>
        <taxon>Betaproteobacteria</taxon>
        <taxon>Burkholderiales</taxon>
        <taxon>Burkholderiaceae</taxon>
        <taxon>Limnobacter</taxon>
    </lineage>
</organism>
<keyword evidence="3" id="KW-1185">Reference proteome</keyword>
<sequence length="187" mass="20502">MIRAVLLIVLLPLLGLNSSQAAEAFEATPKSDWISNLEDPAMQCGNPLSVDLYEGLVKSLAGSNKTADSLNDSKTMGRKLELLVYFDVGSSEIPADCLPKLQQLSDRVKSRETGPLLIRSSSLQESSSEFDLAVASQRLQAIKDYFRKDRLARKVLILELSPATVSPVLEHSLKNPRVVEIYSSPSE</sequence>
<evidence type="ECO:0000313" key="2">
    <source>
        <dbReference type="EMBL" id="GLR26240.1"/>
    </source>
</evidence>
<accession>A0ABQ5YNR2</accession>
<dbReference type="Gene3D" id="3.30.1330.60">
    <property type="entry name" value="OmpA-like domain"/>
    <property type="match status" value="1"/>
</dbReference>
<dbReference type="SUPFAM" id="SSF103088">
    <property type="entry name" value="OmpA-like"/>
    <property type="match status" value="1"/>
</dbReference>
<dbReference type="InterPro" id="IPR036737">
    <property type="entry name" value="OmpA-like_sf"/>
</dbReference>
<reference evidence="3" key="1">
    <citation type="journal article" date="2019" name="Int. J. Syst. Evol. Microbiol.">
        <title>The Global Catalogue of Microorganisms (GCM) 10K type strain sequencing project: providing services to taxonomists for standard genome sequencing and annotation.</title>
        <authorList>
            <consortium name="The Broad Institute Genomics Platform"/>
            <consortium name="The Broad Institute Genome Sequencing Center for Infectious Disease"/>
            <person name="Wu L."/>
            <person name="Ma J."/>
        </authorList>
    </citation>
    <scope>NUCLEOTIDE SEQUENCE [LARGE SCALE GENOMIC DNA]</scope>
    <source>
        <strain evidence="3">NBRC 105857</strain>
    </source>
</reference>
<proteinExistence type="predicted"/>
<dbReference type="EMBL" id="BSOJ01000012">
    <property type="protein sequence ID" value="GLR26240.1"/>
    <property type="molecule type" value="Genomic_DNA"/>
</dbReference>